<gene>
    <name evidence="3" type="ORF">L3X38_008845</name>
</gene>
<dbReference type="PANTHER" id="PTHR11926:SF1407">
    <property type="entry name" value="7-DEOXYLOGANETIN GLUCOSYLTRANSFERASE-LIKE"/>
    <property type="match status" value="1"/>
</dbReference>
<proteinExistence type="inferred from homology"/>
<sequence>MTPQQLVEFAWVLLIAKSPFCGQLGLTLSWVTAILPSEFAQETKQRGLFVSWAPQEEVLNHPSIGGFLTHGGWNSTIESLSVECQWLYGRFLRTSRRTAGSRALNGELAWRLIAM</sequence>
<name>A0AAD4ZX81_PRUDU</name>
<evidence type="ECO:0000313" key="4">
    <source>
        <dbReference type="Proteomes" id="UP001054821"/>
    </source>
</evidence>
<dbReference type="AlphaFoldDB" id="A0AAD4ZX81"/>
<dbReference type="SUPFAM" id="SSF53756">
    <property type="entry name" value="UDP-Glycosyltransferase/glycogen phosphorylase"/>
    <property type="match status" value="1"/>
</dbReference>
<dbReference type="GO" id="GO:0080043">
    <property type="term" value="F:quercetin 3-O-glucosyltransferase activity"/>
    <property type="evidence" value="ECO:0007669"/>
    <property type="project" value="TreeGrafter"/>
</dbReference>
<keyword evidence="2" id="KW-0808">Transferase</keyword>
<organism evidence="3 4">
    <name type="scientific">Prunus dulcis</name>
    <name type="common">Almond</name>
    <name type="synonym">Amygdalus dulcis</name>
    <dbReference type="NCBI Taxonomy" id="3755"/>
    <lineage>
        <taxon>Eukaryota</taxon>
        <taxon>Viridiplantae</taxon>
        <taxon>Streptophyta</taxon>
        <taxon>Embryophyta</taxon>
        <taxon>Tracheophyta</taxon>
        <taxon>Spermatophyta</taxon>
        <taxon>Magnoliopsida</taxon>
        <taxon>eudicotyledons</taxon>
        <taxon>Gunneridae</taxon>
        <taxon>Pentapetalae</taxon>
        <taxon>rosids</taxon>
        <taxon>fabids</taxon>
        <taxon>Rosales</taxon>
        <taxon>Rosaceae</taxon>
        <taxon>Amygdaloideae</taxon>
        <taxon>Amygdaleae</taxon>
        <taxon>Prunus</taxon>
    </lineage>
</organism>
<keyword evidence="4" id="KW-1185">Reference proteome</keyword>
<evidence type="ECO:0000313" key="3">
    <source>
        <dbReference type="EMBL" id="KAI5355950.1"/>
    </source>
</evidence>
<comment type="caution">
    <text evidence="3">The sequence shown here is derived from an EMBL/GenBank/DDBJ whole genome shotgun (WGS) entry which is preliminary data.</text>
</comment>
<dbReference type="GO" id="GO:0080044">
    <property type="term" value="F:quercetin 7-O-glucosyltransferase activity"/>
    <property type="evidence" value="ECO:0007669"/>
    <property type="project" value="TreeGrafter"/>
</dbReference>
<protein>
    <submittedName>
        <fullName evidence="3">Uncharacterized protein</fullName>
    </submittedName>
</protein>
<dbReference type="EMBL" id="JAJFAZ020000001">
    <property type="protein sequence ID" value="KAI5355950.1"/>
    <property type="molecule type" value="Genomic_DNA"/>
</dbReference>
<evidence type="ECO:0000256" key="1">
    <source>
        <dbReference type="ARBA" id="ARBA00009995"/>
    </source>
</evidence>
<dbReference type="Gene3D" id="3.40.50.2000">
    <property type="entry name" value="Glycogen Phosphorylase B"/>
    <property type="match status" value="1"/>
</dbReference>
<dbReference type="Proteomes" id="UP001054821">
    <property type="component" value="Chromosome 1"/>
</dbReference>
<comment type="similarity">
    <text evidence="1">Belongs to the UDP-glycosyltransferase family.</text>
</comment>
<accession>A0AAD4ZX81</accession>
<dbReference type="InterPro" id="IPR002213">
    <property type="entry name" value="UDP_glucos_trans"/>
</dbReference>
<evidence type="ECO:0000256" key="2">
    <source>
        <dbReference type="ARBA" id="ARBA00022679"/>
    </source>
</evidence>
<dbReference type="Pfam" id="PF00201">
    <property type="entry name" value="UDPGT"/>
    <property type="match status" value="1"/>
</dbReference>
<reference evidence="3 4" key="1">
    <citation type="journal article" date="2022" name="G3 (Bethesda)">
        <title>Whole-genome sequence and methylome profiling of the almond [Prunus dulcis (Mill.) D.A. Webb] cultivar 'Nonpareil'.</title>
        <authorList>
            <person name="D'Amico-Willman K.M."/>
            <person name="Ouma W.Z."/>
            <person name="Meulia T."/>
            <person name="Sideli G.M."/>
            <person name="Gradziel T.M."/>
            <person name="Fresnedo-Ramirez J."/>
        </authorList>
    </citation>
    <scope>NUCLEOTIDE SEQUENCE [LARGE SCALE GENOMIC DNA]</scope>
    <source>
        <strain evidence="3">Clone GOH B32 T37-40</strain>
    </source>
</reference>
<dbReference type="PANTHER" id="PTHR11926">
    <property type="entry name" value="GLUCOSYL/GLUCURONOSYL TRANSFERASES"/>
    <property type="match status" value="1"/>
</dbReference>